<dbReference type="PANTHER" id="PTHR20544">
    <property type="entry name" value="CENTROSOMAL PROTEIN CEP135"/>
    <property type="match status" value="1"/>
</dbReference>
<name>A0A815B1J4_9BILA</name>
<dbReference type="InterPro" id="IPR051877">
    <property type="entry name" value="Centriole_BasalBody_StrucProt"/>
</dbReference>
<comment type="subcellular location">
    <subcellularLocation>
        <location evidence="1">Cytoplasm</location>
        <location evidence="1">Cytoskeleton</location>
        <location evidence="1">Microtubule organizing center</location>
        <location evidence="1">Centrosome</location>
        <location evidence="1">Centriole</location>
    </subcellularLocation>
</comment>
<evidence type="ECO:0000256" key="5">
    <source>
        <dbReference type="SAM" id="Coils"/>
    </source>
</evidence>
<dbReference type="OrthoDB" id="10254663at2759"/>
<keyword evidence="2" id="KW-0963">Cytoplasm</keyword>
<keyword evidence="3" id="KW-0206">Cytoskeleton</keyword>
<organism evidence="7 8">
    <name type="scientific">Adineta steineri</name>
    <dbReference type="NCBI Taxonomy" id="433720"/>
    <lineage>
        <taxon>Eukaryota</taxon>
        <taxon>Metazoa</taxon>
        <taxon>Spiralia</taxon>
        <taxon>Gnathifera</taxon>
        <taxon>Rotifera</taxon>
        <taxon>Eurotatoria</taxon>
        <taxon>Bdelloidea</taxon>
        <taxon>Adinetida</taxon>
        <taxon>Adinetidae</taxon>
        <taxon>Adineta</taxon>
    </lineage>
</organism>
<keyword evidence="5" id="KW-0175">Coiled coil</keyword>
<evidence type="ECO:0000256" key="1">
    <source>
        <dbReference type="ARBA" id="ARBA00004114"/>
    </source>
</evidence>
<dbReference type="Proteomes" id="UP000663891">
    <property type="component" value="Unassembled WGS sequence"/>
</dbReference>
<dbReference type="EMBL" id="CAJNON010000442">
    <property type="protein sequence ID" value="CAF1264939.1"/>
    <property type="molecule type" value="Genomic_DNA"/>
</dbReference>
<gene>
    <name evidence="7" type="ORF">VCS650_LOCUS29086</name>
</gene>
<sequence length="292" mass="33885">MSKRLDQFGFKQPLAIESLPLVEKLFQAFIQTTEELKKAKENAPTHSQPSAAPLPSSQSSTTLSSAHPYKNDNARLVKENNDLHLELIKCREQLDHHVKDFKSQLRKLEHENADLRFLNTQYIHRLRSLEKESRQKDNKILELQEKNFQAVVQTPGGNKHTIPFRRQRLDIDEMLPESSSSTQRTSAQQLPYVNDPYIIDIVKVTEDRIAELELELQQQKQYVDEVETKMANLKYQNTDKTAPMPSIKRFPQEQVEAARLRGQQMIIQQKQQPKPSDYTQHHRSATLLVSQV</sequence>
<evidence type="ECO:0000313" key="7">
    <source>
        <dbReference type="EMBL" id="CAF1264939.1"/>
    </source>
</evidence>
<comment type="caution">
    <text evidence="7">The sequence shown here is derived from an EMBL/GenBank/DDBJ whole genome shotgun (WGS) entry which is preliminary data.</text>
</comment>
<evidence type="ECO:0000256" key="6">
    <source>
        <dbReference type="SAM" id="MobiDB-lite"/>
    </source>
</evidence>
<protein>
    <submittedName>
        <fullName evidence="7">Uncharacterized protein</fullName>
    </submittedName>
</protein>
<dbReference type="GO" id="GO:0005814">
    <property type="term" value="C:centriole"/>
    <property type="evidence" value="ECO:0007669"/>
    <property type="project" value="UniProtKB-SubCell"/>
</dbReference>
<feature type="coiled-coil region" evidence="5">
    <location>
        <begin position="91"/>
        <end position="146"/>
    </location>
</feature>
<evidence type="ECO:0000256" key="2">
    <source>
        <dbReference type="ARBA" id="ARBA00022490"/>
    </source>
</evidence>
<dbReference type="CDD" id="cd22292">
    <property type="entry name" value="cc_Cep135_MBD"/>
    <property type="match status" value="1"/>
</dbReference>
<dbReference type="AlphaFoldDB" id="A0A815B1J4"/>
<evidence type="ECO:0000313" key="8">
    <source>
        <dbReference type="Proteomes" id="UP000663891"/>
    </source>
</evidence>
<feature type="compositionally biased region" description="Low complexity" evidence="6">
    <location>
        <begin position="47"/>
        <end position="66"/>
    </location>
</feature>
<proteinExistence type="inferred from homology"/>
<dbReference type="PANTHER" id="PTHR20544:SF2">
    <property type="entry name" value="TESTIS SPECIFIC 10"/>
    <property type="match status" value="1"/>
</dbReference>
<reference evidence="7" key="1">
    <citation type="submission" date="2021-02" db="EMBL/GenBank/DDBJ databases">
        <authorList>
            <person name="Nowell W R."/>
        </authorList>
    </citation>
    <scope>NUCLEOTIDE SEQUENCE</scope>
</reference>
<evidence type="ECO:0000256" key="4">
    <source>
        <dbReference type="ARBA" id="ARBA00038123"/>
    </source>
</evidence>
<evidence type="ECO:0000256" key="3">
    <source>
        <dbReference type="ARBA" id="ARBA00023212"/>
    </source>
</evidence>
<feature type="coiled-coil region" evidence="5">
    <location>
        <begin position="202"/>
        <end position="236"/>
    </location>
</feature>
<feature type="region of interest" description="Disordered" evidence="6">
    <location>
        <begin position="37"/>
        <end position="69"/>
    </location>
</feature>
<comment type="similarity">
    <text evidence="4">Belongs to the CEP135/TSGA10 family.</text>
</comment>
<accession>A0A815B1J4</accession>